<dbReference type="PANTHER" id="PTHR22796:SF1">
    <property type="entry name" value="VWFA DOMAIN-CONTAINING PROTEIN"/>
    <property type="match status" value="1"/>
</dbReference>
<dbReference type="PANTHER" id="PTHR22796">
    <property type="entry name" value="URG4-RELATED"/>
    <property type="match status" value="1"/>
</dbReference>
<comment type="caution">
    <text evidence="3">The sequence shown here is derived from an EMBL/GenBank/DDBJ whole genome shotgun (WGS) entry which is preliminary data.</text>
</comment>
<dbReference type="CDD" id="cd00198">
    <property type="entry name" value="vWFA"/>
    <property type="match status" value="1"/>
</dbReference>
<dbReference type="PROSITE" id="PS50234">
    <property type="entry name" value="VWFA"/>
    <property type="match status" value="1"/>
</dbReference>
<dbReference type="SUPFAM" id="SSF53300">
    <property type="entry name" value="vWA-like"/>
    <property type="match status" value="1"/>
</dbReference>
<feature type="domain" description="VWFA" evidence="2">
    <location>
        <begin position="2020"/>
        <end position="2230"/>
    </location>
</feature>
<dbReference type="InterPro" id="IPR036465">
    <property type="entry name" value="vWFA_dom_sf"/>
</dbReference>
<dbReference type="HOGENOM" id="CLU_000401_0_0_1"/>
<dbReference type="OrthoDB" id="2343366at2759"/>
<gene>
    <name evidence="3" type="ORF">V565_142620</name>
</gene>
<evidence type="ECO:0000259" key="2">
    <source>
        <dbReference type="PROSITE" id="PS50234"/>
    </source>
</evidence>
<dbReference type="Proteomes" id="UP000027456">
    <property type="component" value="Unassembled WGS sequence"/>
</dbReference>
<dbReference type="STRING" id="1423351.A0A074RL63"/>
<dbReference type="Gene3D" id="3.40.50.410">
    <property type="entry name" value="von Willebrand factor, type A domain"/>
    <property type="match status" value="1"/>
</dbReference>
<dbReference type="Gene3D" id="3.40.50.300">
    <property type="entry name" value="P-loop containing nucleotide triphosphate hydrolases"/>
    <property type="match status" value="1"/>
</dbReference>
<evidence type="ECO:0000313" key="4">
    <source>
        <dbReference type="Proteomes" id="UP000027456"/>
    </source>
</evidence>
<organism evidence="3 4">
    <name type="scientific">Rhizoctonia solani 123E</name>
    <dbReference type="NCBI Taxonomy" id="1423351"/>
    <lineage>
        <taxon>Eukaryota</taxon>
        <taxon>Fungi</taxon>
        <taxon>Dikarya</taxon>
        <taxon>Basidiomycota</taxon>
        <taxon>Agaricomycotina</taxon>
        <taxon>Agaricomycetes</taxon>
        <taxon>Cantharellales</taxon>
        <taxon>Ceratobasidiaceae</taxon>
        <taxon>Rhizoctonia</taxon>
    </lineage>
</organism>
<dbReference type="EMBL" id="AZST01000642">
    <property type="protein sequence ID" value="KEP47826.1"/>
    <property type="molecule type" value="Genomic_DNA"/>
</dbReference>
<proteinExistence type="predicted"/>
<name>A0A074RL63_9AGAM</name>
<dbReference type="InterPro" id="IPR002035">
    <property type="entry name" value="VWF_A"/>
</dbReference>
<evidence type="ECO:0000313" key="3">
    <source>
        <dbReference type="EMBL" id="KEP47826.1"/>
    </source>
</evidence>
<protein>
    <submittedName>
        <fullName evidence="3">von willebrand factor type A domain protein</fullName>
    </submittedName>
</protein>
<evidence type="ECO:0000256" key="1">
    <source>
        <dbReference type="SAM" id="MobiDB-lite"/>
    </source>
</evidence>
<dbReference type="InterPro" id="IPR027417">
    <property type="entry name" value="P-loop_NTPase"/>
</dbReference>
<feature type="region of interest" description="Disordered" evidence="1">
    <location>
        <begin position="1"/>
        <end position="88"/>
    </location>
</feature>
<dbReference type="Pfam" id="PF13519">
    <property type="entry name" value="VWA_2"/>
    <property type="match status" value="1"/>
</dbReference>
<sequence>MDRPTSPGANHSQTTPNALYTTASTPTSPRGREVPEVPILFMPASDQETRATFENTPALSDLPPLPDSENGSTTSLYDEDEVQKEDTNVDKEDNDLLPRISSMYRLLDLFYETGSAGQGGLVEKIIIDQKSVKLLLNTMLPESYQSISNIDFKSLDQLTIKPKGIYGDHQEIAQFLVEIGCVDDETSFLMTALHDEHDAEKAGPVLRSGLYLVLPPELKQGDEMFTAYIIYWPESTTWFDNANWSVQRNRVTFMRYLTQLSDQVVALVSTNQASVFSWDSGTRNTEMPTTQISEDDDDDSRMFTFEVAKLDEQEEDVICIPGFKVELWNLAEDKHVELIGGEAIMGVLISSKKPSTKITTHEKEEYNRFRLKTLWDRPVIMSEKISREGLRALMDNGLREKYPTLFARYESEMSEHSAKFHHDYQLSMAEIQHQLEDERPQIEKQIRNLTRARSYQFRAFTDRSRDHELADKWPPTHPISDKYPFIREMVNKWALGPPMAHIRNDRFQQLKTHISIIRYIFGLKETTEIEQRAIINRVIQEGYESLRELHDSKGTSILGKIFNGLGRLIGVKAEEWYKNHKGTSYFEQQSDFDFLSGLHALIGEYPLLFDICQQVFSVLTKYLEDRENQFVSMNLPKVIADTKQRREEQNECFLKNARKANESASWDQLWRHVYVVIQSKHGHRGMILAHLQQLCGSCWAWGNDLDPTFILRITHTSWTPKNTHYAFHPFELTQQDFQECQNDITFIPHPILQKRAQLEFDLEEARTVEFIQPMHSVCLVIVGSSQELSVFMNKNLEVGHAIRGQGHKIRFHRDNLGNKLLYAYDEITRILVLLHGGLNNPKVTWYAFDENYSSLKNGGTISLIDWYEDNAVAIRNMCFVTGKSDICLIDSSNSARVLSLDSEQFGPASLHIGAQVRNAFSAPDGSCLFVTVEDPETNKLMVRAFHWTSFGDTPGFEVANMSPESSCSITSFERRSRIHLVSLVGQRITSTSLLVKQHSAEFDFRSKESGSKSEHEHTINNCLVDCHMDVWSRFPVVPAVSRNTLSASVQQPQSITFVSSTNFSGVKEYFTKMIATFERITQKPTDGKLFAIDVGWSSEPPVITLQRSLDSKFHFGEFIVKLLCLIPIHLAVTKENCFIPLKDGVLNPAFERKLLGADVPTIINSLSVGWYESLFRSYMATKRAYLTISWPVPKGKSYCLNHFSDTSFAGSAMRTTEGVWLSCTPTDDYLLVSLDFEGVQSIERSAQEDTLLVLFNAAMSNMVLFRNNFAISRNIAGLFKSFQSSAAVLDPQSSPELFNVGTQPKQLPNQIRIFALQSDLAIIIKDVINSDAKEIVREFSQKFKSIVREEKEQNFMTRLHRGQVHIIPWPVIKSRGFYTLFHRLRNTLENQPFTHGGAGVFLFTLKTLMAKIKANDWGALDKNLAAHRAQQLTDWTSEAIGRGGIELSNGVWGPLKDIDTDQEVAYNSPISDSVFWVPNDQPDSLEANETLMENILEKLTQTYATYPGQRQALPDAAYISELQGTLNAQFDQRVEQVRDWMLTNVKRFPRENQDIRNLIATYERTVLRARAGLQLCTSKCSSCHLLCLRPNRHTTLGGHDCRTNHTCSFNCEVFDRHTSPAPCGLPSGHEGRHLCEAGKHTCGQLCTLSENTGCEKVCIKEIDHADDHICSARMHFCGKPCDLQNVIKYLSGVGRYDCPGVCQIPWDQEHARHVCSSSQSCPMECQLCPRLCCNTDHFHGLEPDETHLCGQEHTCTMLCEAPGICEIQTQPFAINEQFTGRYETFQYTRYAQEGRRLTCVVPIKPGQVYHNGPHTHSAGNTVFHYCDVQCPRCKYYCTLPLGHPQQLHETSHGSMTETQWFIDGPTASASYELQEHRYGSGDRGSTVLCSMVCSQQGRHVHVDYCRNSSGDDCRGDECQHISERVHPHPDMPKDWISHKLYWARSDPYSQAEKSEFNKCDAYCAGPEHQATENTDASPSYCKLPILHTPFPGSTPTTGYVSRDGHRFDCQNPFEGLQSYHIVFVVDSSTSMRSGDRKPLPNTPISQRLRLTCNNRYGAVLSALYGFWKERERENAPSIHAHGPAHTRSDTYTIITFNRSADVRVVNDASSTTEQLIDNLIAASPARGTNFQAAIERTQTVLETNWSTERTPVVILLSDGEGPVPDRAIRVICQMCIRLGTPLAFFTISFGTPGPSESLQRMARTAREIYATARRPGQTGSSNPCSYVNAIGSIELARTFLDISHSLQKPRAALIGSSNNRYEAITLISSGLEIFPLSACRFEDRGNV</sequence>
<dbReference type="SMART" id="SM00327">
    <property type="entry name" value="VWA"/>
    <property type="match status" value="1"/>
</dbReference>
<feature type="compositionally biased region" description="Polar residues" evidence="1">
    <location>
        <begin position="7"/>
        <end position="28"/>
    </location>
</feature>
<keyword evidence="4" id="KW-1185">Reference proteome</keyword>
<accession>A0A074RL63</accession>
<reference evidence="3 4" key="1">
    <citation type="submission" date="2013-12" db="EMBL/GenBank/DDBJ databases">
        <authorList>
            <person name="Cubeta M."/>
            <person name="Pakala S."/>
            <person name="Fedorova N."/>
            <person name="Thomas E."/>
            <person name="Dean R."/>
            <person name="Jabaji S."/>
            <person name="Neate S."/>
            <person name="Toda T."/>
            <person name="Tavantzis S."/>
            <person name="Vilgalys R."/>
            <person name="Bharathan N."/>
            <person name="Pakala S."/>
            <person name="Losada L.S."/>
            <person name="Zafar N."/>
            <person name="Nierman W."/>
        </authorList>
    </citation>
    <scope>NUCLEOTIDE SEQUENCE [LARGE SCALE GENOMIC DNA]</scope>
    <source>
        <strain evidence="3 4">123E</strain>
    </source>
</reference>